<reference evidence="2 3" key="1">
    <citation type="submission" date="2022-05" db="EMBL/GenBank/DDBJ databases">
        <authorList>
            <consortium name="Genoscope - CEA"/>
            <person name="William W."/>
        </authorList>
    </citation>
    <scope>NUCLEOTIDE SEQUENCE [LARGE SCALE GENOMIC DNA]</scope>
</reference>
<dbReference type="EMBL" id="CALNXK010000110">
    <property type="protein sequence ID" value="CAH3158211.1"/>
    <property type="molecule type" value="Genomic_DNA"/>
</dbReference>
<evidence type="ECO:0000313" key="3">
    <source>
        <dbReference type="Proteomes" id="UP001159405"/>
    </source>
</evidence>
<name>A0ABN8Q9Q7_9CNID</name>
<evidence type="ECO:0000313" key="2">
    <source>
        <dbReference type="EMBL" id="CAH3158211.1"/>
    </source>
</evidence>
<proteinExistence type="predicted"/>
<protein>
    <recommendedName>
        <fullName evidence="4">Capsid protein</fullName>
    </recommendedName>
</protein>
<keyword evidence="3" id="KW-1185">Reference proteome</keyword>
<accession>A0ABN8Q9Q7</accession>
<sequence length="601" mass="68629">MSEGKQIYIDPQYLPPEYGGNEGPDYALDEDDYALEGEEDNASAVEDRTNEILEDLNITHYDNVDKILNQPEMTPQKTGSYLNKVIATANVRRNQLKVYKARVRQAYNKGTIGGVERARNKPGNFVTKFIKPIVLDNNHEYAIDLNRIINMSFTWFNINTGYDNQLVPFRSDSGTNFTNISFPPGVWNYSDFNSYIKQKTVIKSPGKDDEYPITLTFDETIFKVTIILKTNYQLDLTKSIVKPFAKKALQSSISHAGDKLGKTAAEKGGDFIMKKLAGKFNRPSVGTKPSTPRSVRRKQESTDMAINRLISGSGIKRMRRKIVLLTQANNDNGSRGAKDVNVIIPMNRYAFFEELEDEKLVPMQLQFNIELNNDDELIHKAYGADAGRIVVNRFLLWIAKLTPKDSMYDRFVSSFLKETQWKYMRELYEVSVPTQASRYFQISASIDNVKHIFVYLKNSYRDNNGDRHAELSPYLMNTFSLPGGASLSNCRLEYGNGIFYPETEYDSDSKVGIFNDLMAYAMRKNDINTSTQLNLANYNSLFPLIYFDLNYQTEKVTRDPKQLIFRYRLSANAGENFAVHAVVLYEEILKIDKIGNELAIV</sequence>
<organism evidence="2 3">
    <name type="scientific">Porites lobata</name>
    <dbReference type="NCBI Taxonomy" id="104759"/>
    <lineage>
        <taxon>Eukaryota</taxon>
        <taxon>Metazoa</taxon>
        <taxon>Cnidaria</taxon>
        <taxon>Anthozoa</taxon>
        <taxon>Hexacorallia</taxon>
        <taxon>Scleractinia</taxon>
        <taxon>Fungiina</taxon>
        <taxon>Poritidae</taxon>
        <taxon>Porites</taxon>
    </lineage>
</organism>
<dbReference type="Proteomes" id="UP001159405">
    <property type="component" value="Unassembled WGS sequence"/>
</dbReference>
<gene>
    <name evidence="2" type="ORF">PLOB_00003066</name>
</gene>
<comment type="caution">
    <text evidence="2">The sequence shown here is derived from an EMBL/GenBank/DDBJ whole genome shotgun (WGS) entry which is preliminary data.</text>
</comment>
<evidence type="ECO:0000256" key="1">
    <source>
        <dbReference type="SAM" id="MobiDB-lite"/>
    </source>
</evidence>
<feature type="region of interest" description="Disordered" evidence="1">
    <location>
        <begin position="1"/>
        <end position="28"/>
    </location>
</feature>
<evidence type="ECO:0008006" key="4">
    <source>
        <dbReference type="Google" id="ProtNLM"/>
    </source>
</evidence>